<dbReference type="EMBL" id="VFIO01000007">
    <property type="protein sequence ID" value="TWR87852.1"/>
    <property type="molecule type" value="Genomic_DNA"/>
</dbReference>
<gene>
    <name evidence="2" type="ORF">FJD38_17665</name>
</gene>
<keyword evidence="1" id="KW-0812">Transmembrane</keyword>
<feature type="transmembrane region" description="Helical" evidence="1">
    <location>
        <begin position="109"/>
        <end position="135"/>
    </location>
</feature>
<protein>
    <submittedName>
        <fullName evidence="2">Uncharacterized protein</fullName>
    </submittedName>
</protein>
<evidence type="ECO:0000313" key="3">
    <source>
        <dbReference type="Proteomes" id="UP000318428"/>
    </source>
</evidence>
<dbReference type="RefSeq" id="WP_146386596.1">
    <property type="nucleotide sequence ID" value="NZ_VFIO01000007.1"/>
</dbReference>
<organism evidence="2 3">
    <name type="scientific">Pseudomonas saxonica</name>
    <dbReference type="NCBI Taxonomy" id="2600598"/>
    <lineage>
        <taxon>Bacteria</taxon>
        <taxon>Pseudomonadati</taxon>
        <taxon>Pseudomonadota</taxon>
        <taxon>Gammaproteobacteria</taxon>
        <taxon>Pseudomonadales</taxon>
        <taxon>Pseudomonadaceae</taxon>
        <taxon>Pseudomonas</taxon>
    </lineage>
</organism>
<accession>A0ABY3GFZ0</accession>
<evidence type="ECO:0000313" key="2">
    <source>
        <dbReference type="EMBL" id="TWR87852.1"/>
    </source>
</evidence>
<evidence type="ECO:0000256" key="1">
    <source>
        <dbReference type="SAM" id="Phobius"/>
    </source>
</evidence>
<proteinExistence type="predicted"/>
<keyword evidence="1" id="KW-1133">Transmembrane helix</keyword>
<dbReference type="Proteomes" id="UP000318428">
    <property type="component" value="Unassembled WGS sequence"/>
</dbReference>
<keyword evidence="1" id="KW-0472">Membrane</keyword>
<sequence>MGIVLAILVGLFGHKLLKTNLFAGRYTVSQAFWGFGAIGGIIVLGIAGSYVSYVLSGDQSSGAGWTLAAIRGVAVPVGLYAFVTFVGIWRSAANCETWVKIVVRYFSVFFLSTAAACVMWGWFNFLIAGGVYWLMQRWQRNRTVSVTS</sequence>
<reference evidence="2 3" key="1">
    <citation type="submission" date="2019-06" db="EMBL/GenBank/DDBJ databases">
        <title>Pseudomonas bimorpha sp. nov. isolated from bovine raw milk and skim milk concentrate.</title>
        <authorList>
            <person name="Hofmann K."/>
            <person name="Huptas C."/>
            <person name="Doll E."/>
            <person name="Scherer S."/>
            <person name="Wenning M."/>
        </authorList>
    </citation>
    <scope>NUCLEOTIDE SEQUENCE [LARGE SCALE GENOMIC DNA]</scope>
    <source>
        <strain evidence="2 3">DSM 108989</strain>
    </source>
</reference>
<keyword evidence="3" id="KW-1185">Reference proteome</keyword>
<feature type="transmembrane region" description="Helical" evidence="1">
    <location>
        <begin position="33"/>
        <end position="56"/>
    </location>
</feature>
<name>A0ABY3GFZ0_9PSED</name>
<feature type="transmembrane region" description="Helical" evidence="1">
    <location>
        <begin position="68"/>
        <end position="89"/>
    </location>
</feature>
<comment type="caution">
    <text evidence="2">The sequence shown here is derived from an EMBL/GenBank/DDBJ whole genome shotgun (WGS) entry which is preliminary data.</text>
</comment>